<feature type="chain" id="PRO_5042059248" evidence="2">
    <location>
        <begin position="22"/>
        <end position="140"/>
    </location>
</feature>
<gene>
    <name evidence="3" type="ORF">CKAH01_17465</name>
</gene>
<proteinExistence type="predicted"/>
<evidence type="ECO:0000313" key="3">
    <source>
        <dbReference type="EMBL" id="KAK2754344.1"/>
    </source>
</evidence>
<feature type="compositionally biased region" description="Basic and acidic residues" evidence="1">
    <location>
        <begin position="43"/>
        <end position="53"/>
    </location>
</feature>
<evidence type="ECO:0000313" key="4">
    <source>
        <dbReference type="Proteomes" id="UP001281614"/>
    </source>
</evidence>
<feature type="region of interest" description="Disordered" evidence="1">
    <location>
        <begin position="43"/>
        <end position="78"/>
    </location>
</feature>
<dbReference type="AlphaFoldDB" id="A0AAD9YBN2"/>
<accession>A0AAD9YBN2</accession>
<reference evidence="3" key="1">
    <citation type="submission" date="2023-02" db="EMBL/GenBank/DDBJ databases">
        <title>Colletotrichum kahawae CIFC_Que2 genome sequencing and assembly.</title>
        <authorList>
            <person name="Baroncelli R."/>
        </authorList>
    </citation>
    <scope>NUCLEOTIDE SEQUENCE</scope>
    <source>
        <strain evidence="3">CIFC_Que2</strain>
    </source>
</reference>
<evidence type="ECO:0000256" key="2">
    <source>
        <dbReference type="SAM" id="SignalP"/>
    </source>
</evidence>
<dbReference type="Proteomes" id="UP001281614">
    <property type="component" value="Unassembled WGS sequence"/>
</dbReference>
<protein>
    <submittedName>
        <fullName evidence="3">Uncharacterized protein</fullName>
    </submittedName>
</protein>
<name>A0AAD9YBN2_COLKA</name>
<organism evidence="3 4">
    <name type="scientific">Colletotrichum kahawae</name>
    <name type="common">Coffee berry disease fungus</name>
    <dbReference type="NCBI Taxonomy" id="34407"/>
    <lineage>
        <taxon>Eukaryota</taxon>
        <taxon>Fungi</taxon>
        <taxon>Dikarya</taxon>
        <taxon>Ascomycota</taxon>
        <taxon>Pezizomycotina</taxon>
        <taxon>Sordariomycetes</taxon>
        <taxon>Hypocreomycetidae</taxon>
        <taxon>Glomerellales</taxon>
        <taxon>Glomerellaceae</taxon>
        <taxon>Colletotrichum</taxon>
        <taxon>Colletotrichum gloeosporioides species complex</taxon>
    </lineage>
</organism>
<keyword evidence="4" id="KW-1185">Reference proteome</keyword>
<keyword evidence="2" id="KW-0732">Signal</keyword>
<feature type="signal peptide" evidence="2">
    <location>
        <begin position="1"/>
        <end position="21"/>
    </location>
</feature>
<evidence type="ECO:0000256" key="1">
    <source>
        <dbReference type="SAM" id="MobiDB-lite"/>
    </source>
</evidence>
<sequence>MSGLPLIFGGPCCGLLRVLLAGQTSSGYGSLVDDDGRSRWWTRTRDFKSRGQEEEAEAKPSGGENGMPSSRGTEQRMRFRRCRVAPVDRNVIGFGRFDSQLASVRVFGIGQRVSSTVEASEGLVGGVDAEFGVLVFRRER</sequence>
<comment type="caution">
    <text evidence="3">The sequence shown here is derived from an EMBL/GenBank/DDBJ whole genome shotgun (WGS) entry which is preliminary data.</text>
</comment>
<dbReference type="EMBL" id="VYYT01000231">
    <property type="protein sequence ID" value="KAK2754344.1"/>
    <property type="molecule type" value="Genomic_DNA"/>
</dbReference>